<dbReference type="PANTHER" id="PTHR47510:SF3">
    <property type="entry name" value="ENDO_EXONUCLEASE_PHOSPHATASE DOMAIN-CONTAINING PROTEIN"/>
    <property type="match status" value="1"/>
</dbReference>
<accession>A0A8C5CC89</accession>
<dbReference type="GeneTree" id="ENSGT01030000234565"/>
<organism evidence="2 3">
    <name type="scientific">Gadus morhua</name>
    <name type="common">Atlantic cod</name>
    <dbReference type="NCBI Taxonomy" id="8049"/>
    <lineage>
        <taxon>Eukaryota</taxon>
        <taxon>Metazoa</taxon>
        <taxon>Chordata</taxon>
        <taxon>Craniata</taxon>
        <taxon>Vertebrata</taxon>
        <taxon>Euteleostomi</taxon>
        <taxon>Actinopterygii</taxon>
        <taxon>Neopterygii</taxon>
        <taxon>Teleostei</taxon>
        <taxon>Neoteleostei</taxon>
        <taxon>Acanthomorphata</taxon>
        <taxon>Zeiogadaria</taxon>
        <taxon>Gadariae</taxon>
        <taxon>Gadiformes</taxon>
        <taxon>Gadoidei</taxon>
        <taxon>Gadidae</taxon>
        <taxon>Gadus</taxon>
    </lineage>
</organism>
<dbReference type="InterPro" id="IPR000477">
    <property type="entry name" value="RT_dom"/>
</dbReference>
<dbReference type="Ensembl" id="ENSGMOT00000058194.1">
    <property type="protein sequence ID" value="ENSGMOP00000058565.1"/>
    <property type="gene ID" value="ENSGMOG00000027767.1"/>
</dbReference>
<feature type="domain" description="Reverse transcriptase" evidence="1">
    <location>
        <begin position="371"/>
        <end position="595"/>
    </location>
</feature>
<dbReference type="SUPFAM" id="SSF56672">
    <property type="entry name" value="DNA/RNA polymerases"/>
    <property type="match status" value="1"/>
</dbReference>
<evidence type="ECO:0000313" key="3">
    <source>
        <dbReference type="Proteomes" id="UP000694546"/>
    </source>
</evidence>
<dbReference type="InterPro" id="IPR043502">
    <property type="entry name" value="DNA/RNA_pol_sf"/>
</dbReference>
<reference evidence="2" key="1">
    <citation type="submission" date="2025-08" db="UniProtKB">
        <authorList>
            <consortium name="Ensembl"/>
        </authorList>
    </citation>
    <scope>IDENTIFICATION</scope>
</reference>
<dbReference type="SUPFAM" id="SSF56219">
    <property type="entry name" value="DNase I-like"/>
    <property type="match status" value="1"/>
</dbReference>
<dbReference type="CDD" id="cd01650">
    <property type="entry name" value="RT_nLTR_like"/>
    <property type="match status" value="1"/>
</dbReference>
<dbReference type="Proteomes" id="UP000694546">
    <property type="component" value="Chromosome 14"/>
</dbReference>
<protein>
    <recommendedName>
        <fullName evidence="1">Reverse transcriptase domain-containing protein</fullName>
    </recommendedName>
</protein>
<dbReference type="Pfam" id="PF00078">
    <property type="entry name" value="RVT_1"/>
    <property type="match status" value="1"/>
</dbReference>
<evidence type="ECO:0000259" key="1">
    <source>
        <dbReference type="PROSITE" id="PS50878"/>
    </source>
</evidence>
<dbReference type="Gene3D" id="3.60.10.10">
    <property type="entry name" value="Endonuclease/exonuclease/phosphatase"/>
    <property type="match status" value="1"/>
</dbReference>
<dbReference type="PANTHER" id="PTHR47510">
    <property type="entry name" value="REVERSE TRANSCRIPTASE DOMAIN-CONTAINING PROTEIN"/>
    <property type="match status" value="1"/>
</dbReference>
<dbReference type="InterPro" id="IPR036691">
    <property type="entry name" value="Endo/exonu/phosph_ase_sf"/>
</dbReference>
<dbReference type="GO" id="GO:0003824">
    <property type="term" value="F:catalytic activity"/>
    <property type="evidence" value="ECO:0007669"/>
    <property type="project" value="InterPro"/>
</dbReference>
<evidence type="ECO:0000313" key="2">
    <source>
        <dbReference type="Ensembl" id="ENSGMOP00000058565.1"/>
    </source>
</evidence>
<sequence length="595" mass="67130">MTVVGCYRLPSATKEALSSLQHLLSKLYYNELLMAGDLNWDWLNAVSDEFKSFCDSINLIQLVNLPTRPNLKNSEKSTLIDLILTNVPHKFLSLGVFCNDLSDHCVVATCRDTKIPKRKPRIIFKRNLKIFNEQAFHHDLSLVNWGHIGLLADVELAWTFFTEHFVKIVNKHAPIGKFRVKGRDNPWFSPELSDTIHRRNVAWAKARKSDLASDWSIFRQLRNKCTTVIKKAKSEYYLSVTTENLNNPQKFWKVIKSISVSKSPPALPIFVLKDSVPVYDRTEVLNCFNNHFVSSGSLFESMGAAPVSPCTEAPRFSGEPFNFLPFTVQQVHQALKTLDSRKSPGPDAIEPYFLKIAAGFVAQPLKILFNLSIESKKIPSVWKSAFVTPLLKGGDPAALTNYRPISNLCALSKILESLVCYQLKEFLTFNDLLSKLQSGFRRKHSTITAATKVINDILVALDKKQHCASLFIDLSKAFDTVDHAVLKHRLFCLGLSNHVVSWFTDYLSDRTQCIKYDGLCSEFVSDHKGVPQGSILGPLLFIMYINDLGKNVSDAKMPFYADDTIIYCFGSTPARAVESLQKAFDVVQHTLLQLK</sequence>
<dbReference type="AlphaFoldDB" id="A0A8C5CC89"/>
<dbReference type="InterPro" id="IPR005135">
    <property type="entry name" value="Endo/exonuclease/phosphatase"/>
</dbReference>
<keyword evidence="3" id="KW-1185">Reference proteome</keyword>
<dbReference type="PROSITE" id="PS50878">
    <property type="entry name" value="RT_POL"/>
    <property type="match status" value="1"/>
</dbReference>
<name>A0A8C5CC89_GADMO</name>
<dbReference type="Pfam" id="PF14529">
    <property type="entry name" value="Exo_endo_phos_2"/>
    <property type="match status" value="1"/>
</dbReference>
<proteinExistence type="predicted"/>
<reference evidence="2" key="2">
    <citation type="submission" date="2025-09" db="UniProtKB">
        <authorList>
            <consortium name="Ensembl"/>
        </authorList>
    </citation>
    <scope>IDENTIFICATION</scope>
</reference>
<dbReference type="OMA" id="HCVVATC"/>